<name>A0AAD4JCZ5_PERFH</name>
<dbReference type="Proteomes" id="UP001190926">
    <property type="component" value="Unassembled WGS sequence"/>
</dbReference>
<accession>A0AAD4JCZ5</accession>
<dbReference type="AlphaFoldDB" id="A0AAD4JCZ5"/>
<feature type="region of interest" description="Disordered" evidence="1">
    <location>
        <begin position="95"/>
        <end position="140"/>
    </location>
</feature>
<feature type="region of interest" description="Disordered" evidence="1">
    <location>
        <begin position="48"/>
        <end position="75"/>
    </location>
</feature>
<evidence type="ECO:0000313" key="3">
    <source>
        <dbReference type="Proteomes" id="UP001190926"/>
    </source>
</evidence>
<proteinExistence type="predicted"/>
<feature type="compositionally biased region" description="Basic and acidic residues" evidence="1">
    <location>
        <begin position="49"/>
        <end position="75"/>
    </location>
</feature>
<comment type="caution">
    <text evidence="2">The sequence shown here is derived from an EMBL/GenBank/DDBJ whole genome shotgun (WGS) entry which is preliminary data.</text>
</comment>
<reference evidence="2 3" key="1">
    <citation type="journal article" date="2021" name="Nat. Commun.">
        <title>Incipient diploidization of the medicinal plant Perilla within 10,000 years.</title>
        <authorList>
            <person name="Zhang Y."/>
            <person name="Shen Q."/>
            <person name="Leng L."/>
            <person name="Zhang D."/>
            <person name="Chen S."/>
            <person name="Shi Y."/>
            <person name="Ning Z."/>
            <person name="Chen S."/>
        </authorList>
    </citation>
    <scope>NUCLEOTIDE SEQUENCE [LARGE SCALE GENOMIC DNA]</scope>
    <source>
        <strain evidence="3">cv. PC099</strain>
    </source>
</reference>
<sequence length="228" mass="25147">MHATYLASMMGCNVSKFGAGGRANFQARLRPLFLQGLAGVRTWRLLPRPAKDTPSKKGLLLHDKENPSFDQNDPKKSVAMATVIGNNYGIKVTTKRPNLRLKDKSHTKDRPITADKSKKSDASDEDEDDDQGRKIGAFPGSPSFRIFFQDAAVDDGHNQIGDTALSKEICVQKKVKRERKKRPNIKTVMSGKRREAGIAVKNLLNVKACSHSPHNSTLSVADTRKSGH</sequence>
<organism evidence="2 3">
    <name type="scientific">Perilla frutescens var. hirtella</name>
    <name type="common">Perilla citriodora</name>
    <name type="synonym">Perilla setoyensis</name>
    <dbReference type="NCBI Taxonomy" id="608512"/>
    <lineage>
        <taxon>Eukaryota</taxon>
        <taxon>Viridiplantae</taxon>
        <taxon>Streptophyta</taxon>
        <taxon>Embryophyta</taxon>
        <taxon>Tracheophyta</taxon>
        <taxon>Spermatophyta</taxon>
        <taxon>Magnoliopsida</taxon>
        <taxon>eudicotyledons</taxon>
        <taxon>Gunneridae</taxon>
        <taxon>Pentapetalae</taxon>
        <taxon>asterids</taxon>
        <taxon>lamiids</taxon>
        <taxon>Lamiales</taxon>
        <taxon>Lamiaceae</taxon>
        <taxon>Nepetoideae</taxon>
        <taxon>Elsholtzieae</taxon>
        <taxon>Perilla</taxon>
    </lineage>
</organism>
<evidence type="ECO:0000313" key="2">
    <source>
        <dbReference type="EMBL" id="KAH6831554.1"/>
    </source>
</evidence>
<gene>
    <name evidence="2" type="ORF">C2S53_015080</name>
</gene>
<dbReference type="EMBL" id="SDAM02000089">
    <property type="protein sequence ID" value="KAH6831554.1"/>
    <property type="molecule type" value="Genomic_DNA"/>
</dbReference>
<keyword evidence="3" id="KW-1185">Reference proteome</keyword>
<evidence type="ECO:0000256" key="1">
    <source>
        <dbReference type="SAM" id="MobiDB-lite"/>
    </source>
</evidence>
<feature type="compositionally biased region" description="Basic and acidic residues" evidence="1">
    <location>
        <begin position="100"/>
        <end position="122"/>
    </location>
</feature>
<protein>
    <submittedName>
        <fullName evidence="2">Uncharacterized protein</fullName>
    </submittedName>
</protein>